<dbReference type="PANTHER" id="PTHR43531:SF14">
    <property type="entry name" value="METHYL-ACCEPTING CHEMOTAXIS PROTEIN I-RELATED"/>
    <property type="match status" value="1"/>
</dbReference>
<organism evidence="8 9">
    <name type="scientific">Xanthomonas vesicatoria</name>
    <dbReference type="NCBI Taxonomy" id="56460"/>
    <lineage>
        <taxon>Bacteria</taxon>
        <taxon>Pseudomonadati</taxon>
        <taxon>Pseudomonadota</taxon>
        <taxon>Gammaproteobacteria</taxon>
        <taxon>Lysobacterales</taxon>
        <taxon>Lysobacteraceae</taxon>
        <taxon>Xanthomonas</taxon>
    </lineage>
</organism>
<evidence type="ECO:0000256" key="5">
    <source>
        <dbReference type="SAM" id="Coils"/>
    </source>
</evidence>
<evidence type="ECO:0000256" key="2">
    <source>
        <dbReference type="ARBA" id="ARBA00023224"/>
    </source>
</evidence>
<evidence type="ECO:0000259" key="6">
    <source>
        <dbReference type="PROSITE" id="PS50111"/>
    </source>
</evidence>
<feature type="coiled-coil region" evidence="5">
    <location>
        <begin position="291"/>
        <end position="329"/>
    </location>
</feature>
<dbReference type="InterPro" id="IPR003660">
    <property type="entry name" value="HAMP_dom"/>
</dbReference>
<evidence type="ECO:0000313" key="9">
    <source>
        <dbReference type="Proteomes" id="UP001430544"/>
    </source>
</evidence>
<protein>
    <submittedName>
        <fullName evidence="8">Methyl-accepting chemotaxis protein</fullName>
    </submittedName>
</protein>
<dbReference type="CDD" id="cd11386">
    <property type="entry name" value="MCP_signal"/>
    <property type="match status" value="1"/>
</dbReference>
<dbReference type="SMART" id="SM00283">
    <property type="entry name" value="MA"/>
    <property type="match status" value="1"/>
</dbReference>
<dbReference type="InterPro" id="IPR004089">
    <property type="entry name" value="MCPsignal_dom"/>
</dbReference>
<dbReference type="Pfam" id="PF18947">
    <property type="entry name" value="HAMP_2"/>
    <property type="match status" value="1"/>
</dbReference>
<dbReference type="PROSITE" id="PS50111">
    <property type="entry name" value="CHEMOTAXIS_TRANSDUC_2"/>
    <property type="match status" value="1"/>
</dbReference>
<dbReference type="Proteomes" id="UP001430544">
    <property type="component" value="Unassembled WGS sequence"/>
</dbReference>
<evidence type="ECO:0000259" key="7">
    <source>
        <dbReference type="PROSITE" id="PS50885"/>
    </source>
</evidence>
<feature type="coiled-coil region" evidence="5">
    <location>
        <begin position="110"/>
        <end position="147"/>
    </location>
</feature>
<feature type="domain" description="HAMP" evidence="7">
    <location>
        <begin position="40"/>
        <end position="86"/>
    </location>
</feature>
<comment type="caution">
    <text evidence="8">The sequence shown here is derived from an EMBL/GenBank/DDBJ whole genome shotgun (WGS) entry which is preliminary data.</text>
</comment>
<dbReference type="PROSITE" id="PS50885">
    <property type="entry name" value="HAMP"/>
    <property type="match status" value="1"/>
</dbReference>
<dbReference type="EMBL" id="JAJIUN010000025">
    <property type="protein sequence ID" value="MCC8621570.1"/>
    <property type="molecule type" value="Genomic_DNA"/>
</dbReference>
<dbReference type="SUPFAM" id="SSF58104">
    <property type="entry name" value="Methyl-accepting chemotaxis protein (MCP) signaling domain"/>
    <property type="match status" value="1"/>
</dbReference>
<name>A0ABS8L749_9XANT</name>
<keyword evidence="1" id="KW-0488">Methylation</keyword>
<comment type="similarity">
    <text evidence="3">Belongs to the methyl-accepting chemotaxis (MCP) protein family.</text>
</comment>
<accession>A0ABS8L749</accession>
<dbReference type="InterPro" id="IPR004090">
    <property type="entry name" value="Chemotax_Me-accpt_rcpt"/>
</dbReference>
<dbReference type="PRINTS" id="PR00260">
    <property type="entry name" value="CHEMTRNSDUCR"/>
</dbReference>
<sequence>MRSAAAGDLSRRIDSSGKQGFFLQLAQQLNALLDANAVSISEVSRLLSALAEGDLSARMQGDFHGVFATMRDDANTTAESLAQVIGRIQQAAGSIHTASSEIAAGNSDLSQRTEQQAANLEETAASMEELTSTVKQNAENARQANQLAIGAAGVASQGGAVVAQVVTTMSGIQVSSKKIAEIISVIDGIAFQTNILALNAAVEAARAGEQGRGFAVVASEVRTLAQRSAGAAKEIKHLIDDSVTKVAEGSQLVHQAGTTMADIVASVQRVTDIMGEIAAASQEQSSGIEQVNRTITQMDEATQQNAALVEEATAAARTMEDQAGQLAQAVSRFTLAAAPYVTAPASHAKPTPGAAGPATPARRAALSAPAVALGNDAQWQEF</sequence>
<keyword evidence="2 4" id="KW-0807">Transducer</keyword>
<gene>
    <name evidence="8" type="ORF">LN473_06145</name>
</gene>
<feature type="domain" description="Methyl-accepting transducer" evidence="6">
    <location>
        <begin position="91"/>
        <end position="320"/>
    </location>
</feature>
<proteinExistence type="inferred from homology"/>
<keyword evidence="9" id="KW-1185">Reference proteome</keyword>
<evidence type="ECO:0000313" key="8">
    <source>
        <dbReference type="EMBL" id="MCC8621570.1"/>
    </source>
</evidence>
<evidence type="ECO:0000256" key="1">
    <source>
        <dbReference type="ARBA" id="ARBA00022481"/>
    </source>
</evidence>
<keyword evidence="5" id="KW-0175">Coiled coil</keyword>
<dbReference type="PANTHER" id="PTHR43531">
    <property type="entry name" value="PROTEIN ICFG"/>
    <property type="match status" value="1"/>
</dbReference>
<evidence type="ECO:0000256" key="3">
    <source>
        <dbReference type="ARBA" id="ARBA00029447"/>
    </source>
</evidence>
<evidence type="ECO:0000256" key="4">
    <source>
        <dbReference type="PROSITE-ProRule" id="PRU00284"/>
    </source>
</evidence>
<dbReference type="Gene3D" id="1.10.287.950">
    <property type="entry name" value="Methyl-accepting chemotaxis protein"/>
    <property type="match status" value="1"/>
</dbReference>
<dbReference type="Pfam" id="PF00015">
    <property type="entry name" value="MCPsignal"/>
    <property type="match status" value="1"/>
</dbReference>
<dbReference type="InterPro" id="IPR051310">
    <property type="entry name" value="MCP_chemotaxis"/>
</dbReference>
<dbReference type="Gene3D" id="1.20.120.1530">
    <property type="match status" value="1"/>
</dbReference>
<reference evidence="8" key="1">
    <citation type="submission" date="2021-11" db="EMBL/GenBank/DDBJ databases">
        <title>Genome resources and taxonomic validation of 89 Xanthomonas strains.</title>
        <authorList>
            <person name="Tambong J.T."/>
        </authorList>
    </citation>
    <scope>NUCLEOTIDE SEQUENCE</scope>
    <source>
        <strain evidence="8">Bv 5-4A</strain>
    </source>
</reference>